<proteinExistence type="predicted"/>
<dbReference type="EMBL" id="CP138895">
    <property type="protein sequence ID" value="WPK24316.1"/>
    <property type="molecule type" value="Genomic_DNA"/>
</dbReference>
<dbReference type="GeneID" id="88172649"/>
<sequence length="761" mass="86702">MRARLRPWCFLSRSISTQTEPILRRFADKYHRSTFRSLETEYKRYRKNRVWILRPSVDHFLIWLRRKNEGNLDETKIGLPSGKRPINNDIYAEGAMFHVLACLYGSEDVKWLQRQTAYFQKFQALKKRLRRQCVKFDSKDCIEFARKAGFTVSDASGPLLLDALSSLSQAVQLQPNLDHFLPWIRSLKAENVTGACLALSNLLDIPAFVSADILLRTPLTTQELRLQLDLWQSQMASIAVAYFHQPSHVRNILDNILFYTVHFDLALLAPLVNSTLSLLTSTSLGYKFLVLTPSYLNSVIYNMATFALRHGHDGGRSHDLYSLGPTETLPPAVNTPDNLSSSSFGGVVGAQENITKYLVGQHGLTQRGYMGIVVAVANENTAKAKKLFEIAQKHHPEHTTEFHFVNIYLATTPELLFQAFNIAAAQYPALASLWYIFARKLLGFHLLTEKRSQKLLREVLSRKDKLLISKDLILLLLGPIDTVSGIEKFIATLKEYDLFVSFEVSIMKKYMALLFKYGLDVSIHKPHMDRIYRNSSNIACARYLYSISTWKTTSCISIMLNGEVDHQPENLYKLYRQELTSLSRGQCKAGILDENFQRDEIFDPFCSPLSQLPVLPSEGCLVALLRASTKATGALLRWGKLFALQVAVHEFKKYVCTSASHPNTPCIYPSNKLWCIYLYALHHAGYILELADVIRWWESIRFIPEQETLTVLLLMLPAEVSERHIQHAMAVSAGDNPWPWPSVEKVKSYQKQQAILFKSQA</sequence>
<dbReference type="RefSeq" id="XP_062876699.1">
    <property type="nucleotide sequence ID" value="XM_063020629.1"/>
</dbReference>
<evidence type="ECO:0000313" key="1">
    <source>
        <dbReference type="EMBL" id="WPK24316.1"/>
    </source>
</evidence>
<accession>A0AAX4H738</accession>
<reference evidence="1 2" key="1">
    <citation type="submission" date="2023-10" db="EMBL/GenBank/DDBJ databases">
        <title>Draft Genome Sequence of Candida saopaulonensis from a very Premature Infant with Sepsis.</title>
        <authorList>
            <person name="Ning Y."/>
            <person name="Dai R."/>
            <person name="Xiao M."/>
            <person name="Xu Y."/>
            <person name="Yan Q."/>
            <person name="Zhang L."/>
        </authorList>
    </citation>
    <scope>NUCLEOTIDE SEQUENCE [LARGE SCALE GENOMIC DNA]</scope>
    <source>
        <strain evidence="1 2">19XY460</strain>
    </source>
</reference>
<dbReference type="Proteomes" id="UP001338582">
    <property type="component" value="Chromosome 2"/>
</dbReference>
<keyword evidence="2" id="KW-1185">Reference proteome</keyword>
<gene>
    <name evidence="1" type="ORF">PUMCH_001584</name>
</gene>
<evidence type="ECO:0000313" key="2">
    <source>
        <dbReference type="Proteomes" id="UP001338582"/>
    </source>
</evidence>
<dbReference type="AlphaFoldDB" id="A0AAX4H738"/>
<organism evidence="1 2">
    <name type="scientific">Australozyma saopauloensis</name>
    <dbReference type="NCBI Taxonomy" id="291208"/>
    <lineage>
        <taxon>Eukaryota</taxon>
        <taxon>Fungi</taxon>
        <taxon>Dikarya</taxon>
        <taxon>Ascomycota</taxon>
        <taxon>Saccharomycotina</taxon>
        <taxon>Pichiomycetes</taxon>
        <taxon>Metschnikowiaceae</taxon>
        <taxon>Australozyma</taxon>
    </lineage>
</organism>
<name>A0AAX4H738_9ASCO</name>
<dbReference type="KEGG" id="asau:88172649"/>
<protein>
    <submittedName>
        <fullName evidence="1">Uncharacterized protein</fullName>
    </submittedName>
</protein>